<comment type="caution">
    <text evidence="5">The sequence shown here is derived from an EMBL/GenBank/DDBJ whole genome shotgun (WGS) entry which is preliminary data.</text>
</comment>
<dbReference type="InterPro" id="IPR036910">
    <property type="entry name" value="HMG_box_dom_sf"/>
</dbReference>
<evidence type="ECO:0000256" key="4">
    <source>
        <dbReference type="SAM" id="MobiDB-lite"/>
    </source>
</evidence>
<name>A0ABN7NQB9_TIMPD</name>
<organism evidence="5 6">
    <name type="scientific">Timema podura</name>
    <name type="common">Walking stick</name>
    <dbReference type="NCBI Taxonomy" id="61482"/>
    <lineage>
        <taxon>Eukaryota</taxon>
        <taxon>Metazoa</taxon>
        <taxon>Ecdysozoa</taxon>
        <taxon>Arthropoda</taxon>
        <taxon>Hexapoda</taxon>
        <taxon>Insecta</taxon>
        <taxon>Pterygota</taxon>
        <taxon>Neoptera</taxon>
        <taxon>Polyneoptera</taxon>
        <taxon>Phasmatodea</taxon>
        <taxon>Timematodea</taxon>
        <taxon>Timematoidea</taxon>
        <taxon>Timematidae</taxon>
        <taxon>Timema</taxon>
    </lineage>
</organism>
<keyword evidence="3" id="KW-0175">Coiled coil</keyword>
<evidence type="ECO:0000256" key="1">
    <source>
        <dbReference type="ARBA" id="ARBA00023125"/>
    </source>
</evidence>
<dbReference type="PANTHER" id="PTHR46040">
    <property type="entry name" value="HIGH MOBILITY GROUP PROTEIN 2"/>
    <property type="match status" value="1"/>
</dbReference>
<evidence type="ECO:0000313" key="5">
    <source>
        <dbReference type="EMBL" id="CAG2057604.1"/>
    </source>
</evidence>
<keyword evidence="6" id="KW-1185">Reference proteome</keyword>
<sequence length="366" mass="42433">MTPWTMQPSEVAVKLISDFLLVPHLTDSNLNLPILNNLAQHETSTLATEARTREYSQLVYVLTDLKWEKPFWAYLRSSFPECRQIAGFKQTLEEKLGIPVKPKKPLTPFFRFMVQIRPKVVQQHPDARVTVGSLSYNGLGSRDPLAHHYCKQTELRPKIVTKDFHCSCHAEILQKSKTSAERSERSSQRPKTSSTPFLLAEAVTTQDLHLQPRQPHSLSLHSMGNYELSNEFDTPVVRAVYRHSFKNRFQQEHTKIIAQQWQKLEPSAKQKFEEEFKKEMIHYLAVCVSYENSLTDQQKEDLQKAKEEIVESKQQKHLKMKKKELGKPKKPLSAFLIFFQEKIKLKGDTPFKSPINPLVLQRELVS</sequence>
<keyword evidence="1" id="KW-0238">DNA-binding</keyword>
<evidence type="ECO:0000313" key="6">
    <source>
        <dbReference type="Proteomes" id="UP001153148"/>
    </source>
</evidence>
<dbReference type="Gene3D" id="1.10.30.10">
    <property type="entry name" value="High mobility group box domain"/>
    <property type="match status" value="2"/>
</dbReference>
<dbReference type="InterPro" id="IPR051965">
    <property type="entry name" value="ChromReg_NeuronalGeneExpr"/>
</dbReference>
<accession>A0ABN7NQB9</accession>
<gene>
    <name evidence="5" type="ORF">TPAB3V08_LOCUS4581</name>
</gene>
<evidence type="ECO:0000256" key="3">
    <source>
        <dbReference type="SAM" id="Coils"/>
    </source>
</evidence>
<dbReference type="PANTHER" id="PTHR46040:SF3">
    <property type="entry name" value="HIGH MOBILITY GROUP PROTEIN 2"/>
    <property type="match status" value="1"/>
</dbReference>
<reference evidence="5" key="1">
    <citation type="submission" date="2021-03" db="EMBL/GenBank/DDBJ databases">
        <authorList>
            <person name="Tran Van P."/>
        </authorList>
    </citation>
    <scope>NUCLEOTIDE SEQUENCE</scope>
</reference>
<keyword evidence="2" id="KW-0539">Nucleus</keyword>
<evidence type="ECO:0008006" key="7">
    <source>
        <dbReference type="Google" id="ProtNLM"/>
    </source>
</evidence>
<dbReference type="SUPFAM" id="SSF47095">
    <property type="entry name" value="HMG-box"/>
    <property type="match status" value="3"/>
</dbReference>
<dbReference type="Proteomes" id="UP001153148">
    <property type="component" value="Unassembled WGS sequence"/>
</dbReference>
<feature type="compositionally biased region" description="Basic and acidic residues" evidence="4">
    <location>
        <begin position="177"/>
        <end position="187"/>
    </location>
</feature>
<dbReference type="EMBL" id="CAJPIN010005698">
    <property type="protein sequence ID" value="CAG2057604.1"/>
    <property type="molecule type" value="Genomic_DNA"/>
</dbReference>
<feature type="region of interest" description="Disordered" evidence="4">
    <location>
        <begin position="177"/>
        <end position="196"/>
    </location>
</feature>
<feature type="coiled-coil region" evidence="3">
    <location>
        <begin position="295"/>
        <end position="322"/>
    </location>
</feature>
<proteinExistence type="predicted"/>
<evidence type="ECO:0000256" key="2">
    <source>
        <dbReference type="ARBA" id="ARBA00023242"/>
    </source>
</evidence>
<protein>
    <recommendedName>
        <fullName evidence="7">HMG box domain-containing protein</fullName>
    </recommendedName>
</protein>